<reference evidence="1" key="1">
    <citation type="submission" date="2004-09" db="EMBL/GenBank/DDBJ databases">
        <authorList>
            <person name="Chang J.C."/>
            <person name="Yeh K.M."/>
            <person name="Chang F.Y."/>
            <person name="Fung C.P."/>
            <person name="Siu L.K."/>
        </authorList>
    </citation>
    <scope>NUCLEOTIDE SEQUENCE</scope>
    <source>
        <strain evidence="1">DTS</strain>
    </source>
</reference>
<dbReference type="EMBL" id="AY762939">
    <property type="protein sequence ID" value="AAV27317.1"/>
    <property type="molecule type" value="Genomic_DNA"/>
</dbReference>
<accession>Q5XL60</accession>
<organism evidence="1">
    <name type="scientific">Klebsiella pneumoniae</name>
    <dbReference type="NCBI Taxonomy" id="573"/>
    <lineage>
        <taxon>Bacteria</taxon>
        <taxon>Pseudomonadati</taxon>
        <taxon>Pseudomonadota</taxon>
        <taxon>Gammaproteobacteria</taxon>
        <taxon>Enterobacterales</taxon>
        <taxon>Enterobacteriaceae</taxon>
        <taxon>Klebsiella/Raoultella group</taxon>
        <taxon>Klebsiella</taxon>
        <taxon>Klebsiella pneumoniae complex</taxon>
    </lineage>
</organism>
<protein>
    <submittedName>
        <fullName evidence="1">Hypothetical UPF0053 protein</fullName>
    </submittedName>
</protein>
<name>Q5XL60_KLEPN</name>
<reference evidence="1" key="2">
    <citation type="journal article" date="2006" name="J. Med. Microbiol.">
        <title>magA is not a specific virulence gene for Klebsiella pneumoniae strains causing liver abscess but is part of the capsular polysaccharide gene cluster of K. pneumoniae serotype K1.</title>
        <authorList>
            <person name="Yeh K.M."/>
            <person name="Chang F.Y."/>
            <person name="Fung C.P."/>
            <person name="Lin J.C."/>
            <person name="Siu L.K."/>
        </authorList>
    </citation>
    <scope>NUCLEOTIDE SEQUENCE</scope>
    <source>
        <strain evidence="1">DTS</strain>
    </source>
</reference>
<proteinExistence type="predicted"/>
<sequence>MLQILHQQTGNGVILTFIIQRQRNVLHQVLQRHMAIDRPRTVLMMLNIVPGIDLLHLIGQIAGDGLHHVAEGHNPLDGTKLIDHKGKMGAGLAELLERREERQPLRKDERLTHQRLQIQRLLTQGLLEQVNNMHHPQQIFIILPAGDHQPGMLIFLHQAADLFLRRAKVDALDIMARRHNTADAALIKVQHPLNHQSFLRIKQWMLILIGDQRRRVSIQFSFFFLPAQQIHHRFGSALTQRHIGGEEATAVKLRQLVKRFNHDREANGRI</sequence>
<evidence type="ECO:0000313" key="1">
    <source>
        <dbReference type="EMBL" id="AAV27317.1"/>
    </source>
</evidence>
<dbReference type="AlphaFoldDB" id="Q5XL60"/>